<organism evidence="1 2">
    <name type="scientific">Hafnia alvei</name>
    <dbReference type="NCBI Taxonomy" id="569"/>
    <lineage>
        <taxon>Bacteria</taxon>
        <taxon>Pseudomonadati</taxon>
        <taxon>Pseudomonadota</taxon>
        <taxon>Gammaproteobacteria</taxon>
        <taxon>Enterobacterales</taxon>
        <taxon>Hafniaceae</taxon>
        <taxon>Hafnia</taxon>
    </lineage>
</organism>
<dbReference type="EMBL" id="FMIQ01000082">
    <property type="protein sequence ID" value="SCM54928.1"/>
    <property type="molecule type" value="Genomic_DNA"/>
</dbReference>
<reference evidence="1 2" key="1">
    <citation type="submission" date="2016-09" db="EMBL/GenBank/DDBJ databases">
        <authorList>
            <person name="Capua I."/>
            <person name="De Benedictis P."/>
            <person name="Joannis T."/>
            <person name="Lombin L.H."/>
            <person name="Cattoli G."/>
        </authorList>
    </citation>
    <scope>NUCLEOTIDE SEQUENCE [LARGE SCALE GENOMIC DNA]</scope>
    <source>
        <strain evidence="1 2">GB001</strain>
    </source>
</reference>
<gene>
    <name evidence="1" type="ORF">BN1044_04441</name>
</gene>
<evidence type="ECO:0000313" key="1">
    <source>
        <dbReference type="EMBL" id="SCM54928.1"/>
    </source>
</evidence>
<name>A0A1C6Z791_HAFAL</name>
<dbReference type="Proteomes" id="UP000094844">
    <property type="component" value="Unassembled WGS sequence"/>
</dbReference>
<sequence length="47" mass="4951">MNAKRVKIAQSVAKYAVARHSSSRWNTAMKMLKASLLAGVSASGSDA</sequence>
<protein>
    <submittedName>
        <fullName evidence="1">Uncharacterized protein</fullName>
    </submittedName>
</protein>
<dbReference type="RefSeq" id="WP_175421638.1">
    <property type="nucleotide sequence ID" value="NZ_FMIQ01000082.1"/>
</dbReference>
<dbReference type="AlphaFoldDB" id="A0A1C6Z791"/>
<proteinExistence type="predicted"/>
<accession>A0A1C6Z791</accession>
<evidence type="ECO:0000313" key="2">
    <source>
        <dbReference type="Proteomes" id="UP000094844"/>
    </source>
</evidence>